<evidence type="ECO:0000259" key="3">
    <source>
        <dbReference type="PROSITE" id="PS50093"/>
    </source>
</evidence>
<evidence type="ECO:0000313" key="5">
    <source>
        <dbReference type="Proteomes" id="UP000075502"/>
    </source>
</evidence>
<gene>
    <name evidence="4" type="ORF">BE21_44190</name>
</gene>
<name>A0A150TJL9_SORCE</name>
<dbReference type="Proteomes" id="UP000075502">
    <property type="component" value="Unassembled WGS sequence"/>
</dbReference>
<reference evidence="4 5" key="1">
    <citation type="submission" date="2014-02" db="EMBL/GenBank/DDBJ databases">
        <title>The small core and large imbalanced accessory genome model reveals a collaborative survival strategy of Sorangium cellulosum strains in nature.</title>
        <authorList>
            <person name="Han K."/>
            <person name="Peng R."/>
            <person name="Blom J."/>
            <person name="Li Y.-Z."/>
        </authorList>
    </citation>
    <scope>NUCLEOTIDE SEQUENCE [LARGE SCALE GENOMIC DNA]</scope>
    <source>
        <strain evidence="4 5">So0007-03</strain>
    </source>
</reference>
<feature type="region of interest" description="Disordered" evidence="1">
    <location>
        <begin position="38"/>
        <end position="76"/>
    </location>
</feature>
<feature type="compositionally biased region" description="Low complexity" evidence="1">
    <location>
        <begin position="45"/>
        <end position="70"/>
    </location>
</feature>
<sequence length="443" mass="48216">MTTKVDAHRSRARWVGAAVLAAALGLSIGYLRAPGAPEPVRPARKASAPEAPPAAKRAASAAAESAKAPAGDPAPVIDGVEVEKSEVCAGEENLITVRAHTTNGTDDYLHSVIGGHTGSRVPLRIWPDADGSYEVPVISVFGQNNVMRQIEVPRYTVKACKPERLVAITHRLLPNTADEVELAARIVDVGIKEDPDARPFKPARYTWVFDDGESEETAAPFVTHSYERRPQTSLVSEFLLRVEVRGDAGEKLTGRALLQIPNVIFQNFAERGVVTLLATPMPRFPRQDGDGVVRQSFRLWHHRDAPVRIDTVTAVRHYIQASNSSPHEQASLGLAEIPPGQGVDVAVKLDTRGEPDVFTITYFLEGKTAEGHPARGTFSLMRPPPAPTKQSSIPVTEPVLLAKIKRARELLAQDFVTDEDIWRLEREGKMADLDGSPPRAPAR</sequence>
<organism evidence="4 5">
    <name type="scientific">Sorangium cellulosum</name>
    <name type="common">Polyangium cellulosum</name>
    <dbReference type="NCBI Taxonomy" id="56"/>
    <lineage>
        <taxon>Bacteria</taxon>
        <taxon>Pseudomonadati</taxon>
        <taxon>Myxococcota</taxon>
        <taxon>Polyangia</taxon>
        <taxon>Polyangiales</taxon>
        <taxon>Polyangiaceae</taxon>
        <taxon>Sorangium</taxon>
    </lineage>
</organism>
<keyword evidence="2" id="KW-1133">Transmembrane helix</keyword>
<keyword evidence="2" id="KW-0472">Membrane</keyword>
<comment type="caution">
    <text evidence="4">The sequence shown here is derived from an EMBL/GenBank/DDBJ whole genome shotgun (WGS) entry which is preliminary data.</text>
</comment>
<dbReference type="AlphaFoldDB" id="A0A150TJL9"/>
<proteinExistence type="predicted"/>
<feature type="transmembrane region" description="Helical" evidence="2">
    <location>
        <begin position="12"/>
        <end position="31"/>
    </location>
</feature>
<dbReference type="InterPro" id="IPR000601">
    <property type="entry name" value="PKD_dom"/>
</dbReference>
<protein>
    <recommendedName>
        <fullName evidence="3">PKD domain-containing protein</fullName>
    </recommendedName>
</protein>
<feature type="domain" description="PKD" evidence="3">
    <location>
        <begin position="202"/>
        <end position="226"/>
    </location>
</feature>
<evidence type="ECO:0000313" key="4">
    <source>
        <dbReference type="EMBL" id="KYG04880.1"/>
    </source>
</evidence>
<evidence type="ECO:0000256" key="1">
    <source>
        <dbReference type="SAM" id="MobiDB-lite"/>
    </source>
</evidence>
<accession>A0A150TJL9</accession>
<evidence type="ECO:0000256" key="2">
    <source>
        <dbReference type="SAM" id="Phobius"/>
    </source>
</evidence>
<keyword evidence="2" id="KW-0812">Transmembrane</keyword>
<dbReference type="EMBL" id="JEME01002243">
    <property type="protein sequence ID" value="KYG04880.1"/>
    <property type="molecule type" value="Genomic_DNA"/>
</dbReference>
<dbReference type="PROSITE" id="PS50093">
    <property type="entry name" value="PKD"/>
    <property type="match status" value="1"/>
</dbReference>